<dbReference type="PATRIC" id="fig|1398.22.peg.3479"/>
<dbReference type="InterPro" id="IPR020904">
    <property type="entry name" value="Sc_DH/Rdtase_CS"/>
</dbReference>
<dbReference type="SUPFAM" id="SSF51735">
    <property type="entry name" value="NAD(P)-binding Rossmann-fold domains"/>
    <property type="match status" value="1"/>
</dbReference>
<feature type="compositionally biased region" description="Polar residues" evidence="3">
    <location>
        <begin position="75"/>
        <end position="87"/>
    </location>
</feature>
<dbReference type="PANTHER" id="PTHR48107">
    <property type="entry name" value="NADPH-DEPENDENT ALDEHYDE REDUCTASE-LIKE PROTEIN, CHLOROPLASTIC-RELATED"/>
    <property type="match status" value="1"/>
</dbReference>
<dbReference type="GO" id="GO:0016614">
    <property type="term" value="F:oxidoreductase activity, acting on CH-OH group of donors"/>
    <property type="evidence" value="ECO:0007669"/>
    <property type="project" value="UniProtKB-ARBA"/>
</dbReference>
<keyword evidence="2" id="KW-0560">Oxidoreductase</keyword>
<dbReference type="GO" id="GO:0008206">
    <property type="term" value="P:bile acid metabolic process"/>
    <property type="evidence" value="ECO:0007669"/>
    <property type="project" value="UniProtKB-ARBA"/>
</dbReference>
<dbReference type="EMBL" id="LRPN01000179">
    <property type="protein sequence ID" value="KWZ77058.1"/>
    <property type="molecule type" value="Genomic_DNA"/>
</dbReference>
<dbReference type="NCBIfam" id="NF005214">
    <property type="entry name" value="PRK06701.1"/>
    <property type="match status" value="1"/>
</dbReference>
<dbReference type="Pfam" id="PF13561">
    <property type="entry name" value="adh_short_C2"/>
    <property type="match status" value="1"/>
</dbReference>
<sequence length="376" mass="40755">MFFCGRGKSASCKEYHAAGPGHEYTAKSETVAVHWPSKFETVAVFVLRFIGFFAGYTNTVCNMKEEDASMNIYEQQKNGQPAQTQPEQPGIESLMNPRPVQPLNYKGSEKLKGRVALITGGDSGIGRAVAIAYAKEGANVAINYLNEQNDAEETKSLVEAEGVQCLLLPGDVSQEATCKQLVEKTVAEFGKLDILVNNAGVQFPTEKIEDITHEQWDKTFRTNIYSVFYMCKYAVPHLKQGSAIISTASINPYVGNPKLLDYTATKGAIVGFTRSLAQNLASKGIRVNMVAPGPIWTPLIPSTFDEKTVESFGLKTPLGRPGQPADHAGAYVLLASDEGAYITGQCIHVNGGMAMSSDGKKLQKIFSAVFLTLPPK</sequence>
<dbReference type="Proteomes" id="UP000070376">
    <property type="component" value="Unassembled WGS sequence"/>
</dbReference>
<comment type="similarity">
    <text evidence="1">Belongs to the short-chain dehydrogenases/reductases (SDR) family.</text>
</comment>
<protein>
    <submittedName>
        <fullName evidence="4">Oxidoreductase, short chain dehydrogenase/reductase family protein</fullName>
    </submittedName>
</protein>
<evidence type="ECO:0000256" key="1">
    <source>
        <dbReference type="ARBA" id="ARBA00006484"/>
    </source>
</evidence>
<dbReference type="NCBIfam" id="NF005559">
    <property type="entry name" value="PRK07231.1"/>
    <property type="match status" value="1"/>
</dbReference>
<organism evidence="4 5">
    <name type="scientific">Heyndrickxia coagulans</name>
    <name type="common">Weizmannia coagulans</name>
    <dbReference type="NCBI Taxonomy" id="1398"/>
    <lineage>
        <taxon>Bacteria</taxon>
        <taxon>Bacillati</taxon>
        <taxon>Bacillota</taxon>
        <taxon>Bacilli</taxon>
        <taxon>Bacillales</taxon>
        <taxon>Bacillaceae</taxon>
        <taxon>Heyndrickxia</taxon>
    </lineage>
</organism>
<evidence type="ECO:0000256" key="3">
    <source>
        <dbReference type="SAM" id="MobiDB-lite"/>
    </source>
</evidence>
<proteinExistence type="inferred from homology"/>
<feature type="region of interest" description="Disordered" evidence="3">
    <location>
        <begin position="75"/>
        <end position="99"/>
    </location>
</feature>
<name>A0A133KBU4_HEYCO</name>
<dbReference type="InterPro" id="IPR002347">
    <property type="entry name" value="SDR_fam"/>
</dbReference>
<dbReference type="PROSITE" id="PS00061">
    <property type="entry name" value="ADH_SHORT"/>
    <property type="match status" value="1"/>
</dbReference>
<evidence type="ECO:0000256" key="2">
    <source>
        <dbReference type="ARBA" id="ARBA00023002"/>
    </source>
</evidence>
<dbReference type="InterPro" id="IPR036291">
    <property type="entry name" value="NAD(P)-bd_dom_sf"/>
</dbReference>
<dbReference type="FunFam" id="3.40.50.720:FF:000084">
    <property type="entry name" value="Short-chain dehydrogenase reductase"/>
    <property type="match status" value="1"/>
</dbReference>
<dbReference type="PRINTS" id="PR00081">
    <property type="entry name" value="GDHRDH"/>
</dbReference>
<evidence type="ECO:0000313" key="5">
    <source>
        <dbReference type="Proteomes" id="UP000070376"/>
    </source>
</evidence>
<reference evidence="5" key="1">
    <citation type="submission" date="2016-01" db="EMBL/GenBank/DDBJ databases">
        <authorList>
            <person name="Mitreva M."/>
            <person name="Pepin K.H."/>
            <person name="Mihindukulasuriya K.A."/>
            <person name="Fulton R."/>
            <person name="Fronick C."/>
            <person name="O'Laughlin M."/>
            <person name="Miner T."/>
            <person name="Herter B."/>
            <person name="Rosa B.A."/>
            <person name="Cordes M."/>
            <person name="Tomlinson C."/>
            <person name="Wollam A."/>
            <person name="Palsikar V.B."/>
            <person name="Mardis E.R."/>
            <person name="Wilson R.K."/>
        </authorList>
    </citation>
    <scope>NUCLEOTIDE SEQUENCE [LARGE SCALE GENOMIC DNA]</scope>
    <source>
        <strain evidence="5">GED7749B</strain>
    </source>
</reference>
<dbReference type="CDD" id="cd05355">
    <property type="entry name" value="SDR_c1"/>
    <property type="match status" value="1"/>
</dbReference>
<dbReference type="PRINTS" id="PR00080">
    <property type="entry name" value="SDRFAMILY"/>
</dbReference>
<dbReference type="AlphaFoldDB" id="A0A133KBU4"/>
<accession>A0A133KBU4</accession>
<gene>
    <name evidence="4" type="ORF">HMPREF3213_03472</name>
</gene>
<evidence type="ECO:0000313" key="4">
    <source>
        <dbReference type="EMBL" id="KWZ77058.1"/>
    </source>
</evidence>
<comment type="caution">
    <text evidence="4">The sequence shown here is derived from an EMBL/GenBank/DDBJ whole genome shotgun (WGS) entry which is preliminary data.</text>
</comment>
<dbReference type="Gene3D" id="3.40.50.720">
    <property type="entry name" value="NAD(P)-binding Rossmann-like Domain"/>
    <property type="match status" value="1"/>
</dbReference>
<dbReference type="PANTHER" id="PTHR48107:SF16">
    <property type="entry name" value="NADPH-DEPENDENT ALDEHYDE REDUCTASE 1, CHLOROPLASTIC"/>
    <property type="match status" value="1"/>
</dbReference>